<keyword evidence="2 4" id="KW-0238">DNA-binding</keyword>
<evidence type="ECO:0000256" key="5">
    <source>
        <dbReference type="SAM" id="Phobius"/>
    </source>
</evidence>
<keyword evidence="1" id="KW-0805">Transcription regulation</keyword>
<dbReference type="GO" id="GO:0000976">
    <property type="term" value="F:transcription cis-regulatory region binding"/>
    <property type="evidence" value="ECO:0007669"/>
    <property type="project" value="TreeGrafter"/>
</dbReference>
<evidence type="ECO:0000256" key="3">
    <source>
        <dbReference type="ARBA" id="ARBA00023163"/>
    </source>
</evidence>
<keyword evidence="5" id="KW-0472">Membrane</keyword>
<feature type="DNA-binding region" description="H-T-H motif" evidence="4">
    <location>
        <begin position="40"/>
        <end position="59"/>
    </location>
</feature>
<feature type="transmembrane region" description="Helical" evidence="5">
    <location>
        <begin position="162"/>
        <end position="180"/>
    </location>
</feature>
<evidence type="ECO:0000256" key="4">
    <source>
        <dbReference type="PROSITE-ProRule" id="PRU00335"/>
    </source>
</evidence>
<comment type="caution">
    <text evidence="7">The sequence shown here is derived from an EMBL/GenBank/DDBJ whole genome shotgun (WGS) entry which is preliminary data.</text>
</comment>
<dbReference type="RefSeq" id="WP_150865644.1">
    <property type="nucleotide sequence ID" value="NZ_VYXP01000013.1"/>
</dbReference>
<dbReference type="InterPro" id="IPR009057">
    <property type="entry name" value="Homeodomain-like_sf"/>
</dbReference>
<dbReference type="InterPro" id="IPR001647">
    <property type="entry name" value="HTH_TetR"/>
</dbReference>
<evidence type="ECO:0000313" key="8">
    <source>
        <dbReference type="Proteomes" id="UP000325372"/>
    </source>
</evidence>
<keyword evidence="5" id="KW-1133">Transmembrane helix</keyword>
<organism evidence="7 8">
    <name type="scientific">Marinihelvus fidelis</name>
    <dbReference type="NCBI Taxonomy" id="2613842"/>
    <lineage>
        <taxon>Bacteria</taxon>
        <taxon>Pseudomonadati</taxon>
        <taxon>Pseudomonadota</taxon>
        <taxon>Gammaproteobacteria</taxon>
        <taxon>Chromatiales</taxon>
        <taxon>Wenzhouxiangellaceae</taxon>
        <taxon>Marinihelvus</taxon>
    </lineage>
</organism>
<dbReference type="Gene3D" id="1.10.357.10">
    <property type="entry name" value="Tetracycline Repressor, domain 2"/>
    <property type="match status" value="1"/>
</dbReference>
<dbReference type="PROSITE" id="PS01081">
    <property type="entry name" value="HTH_TETR_1"/>
    <property type="match status" value="1"/>
</dbReference>
<dbReference type="InterPro" id="IPR023772">
    <property type="entry name" value="DNA-bd_HTH_TetR-type_CS"/>
</dbReference>
<reference evidence="7 8" key="1">
    <citation type="submission" date="2019-09" db="EMBL/GenBank/DDBJ databases">
        <title>Wenzhouxiangella sp. Genome sequencing and assembly.</title>
        <authorList>
            <person name="Zhang R."/>
        </authorList>
    </citation>
    <scope>NUCLEOTIDE SEQUENCE [LARGE SCALE GENOMIC DNA]</scope>
    <source>
        <strain evidence="7 8">W260</strain>
    </source>
</reference>
<dbReference type="Pfam" id="PF00440">
    <property type="entry name" value="TetR_N"/>
    <property type="match status" value="1"/>
</dbReference>
<dbReference type="PANTHER" id="PTHR30055">
    <property type="entry name" value="HTH-TYPE TRANSCRIPTIONAL REGULATOR RUTR"/>
    <property type="match status" value="1"/>
</dbReference>
<dbReference type="PRINTS" id="PR00455">
    <property type="entry name" value="HTHTETR"/>
</dbReference>
<dbReference type="EMBL" id="VYXP01000013">
    <property type="protein sequence ID" value="KAA9129694.1"/>
    <property type="molecule type" value="Genomic_DNA"/>
</dbReference>
<dbReference type="InterPro" id="IPR036271">
    <property type="entry name" value="Tet_transcr_reg_TetR-rel_C_sf"/>
</dbReference>
<dbReference type="PROSITE" id="PS50977">
    <property type="entry name" value="HTH_TETR_2"/>
    <property type="match status" value="1"/>
</dbReference>
<dbReference type="SUPFAM" id="SSF48498">
    <property type="entry name" value="Tetracyclin repressor-like, C-terminal domain"/>
    <property type="match status" value="1"/>
</dbReference>
<dbReference type="AlphaFoldDB" id="A0A5N0T5D9"/>
<dbReference type="Pfam" id="PF17938">
    <property type="entry name" value="TetR_C_29"/>
    <property type="match status" value="1"/>
</dbReference>
<protein>
    <submittedName>
        <fullName evidence="7">TetR/AcrR family transcriptional regulator</fullName>
    </submittedName>
</protein>
<dbReference type="PANTHER" id="PTHR30055:SF234">
    <property type="entry name" value="HTH-TYPE TRANSCRIPTIONAL REGULATOR BETI"/>
    <property type="match status" value="1"/>
</dbReference>
<feature type="domain" description="HTH tetR-type" evidence="6">
    <location>
        <begin position="17"/>
        <end position="77"/>
    </location>
</feature>
<sequence>MNRRPRQRGRPADAENEDRRADLLDEAERQFAEQGYAATSVRSIAEAAGVTPAMVHYYFGSKRELLTAVLDRVLQPLMEKMAALKAAPEPALDPVIEALASTMAAHPALPRLVTREALLPGGELADHFAEHYAPRLGGLLPGLIARGQSEGRLSDRHDPRHLALFLIGLSMFPFIARPLAEPVLGLDYDKDGGAGLAREIVAIFQRAIQP</sequence>
<keyword evidence="3" id="KW-0804">Transcription</keyword>
<proteinExistence type="predicted"/>
<evidence type="ECO:0000313" key="7">
    <source>
        <dbReference type="EMBL" id="KAA9129694.1"/>
    </source>
</evidence>
<evidence type="ECO:0000256" key="2">
    <source>
        <dbReference type="ARBA" id="ARBA00023125"/>
    </source>
</evidence>
<dbReference type="Proteomes" id="UP000325372">
    <property type="component" value="Unassembled WGS sequence"/>
</dbReference>
<dbReference type="InterPro" id="IPR050109">
    <property type="entry name" value="HTH-type_TetR-like_transc_reg"/>
</dbReference>
<evidence type="ECO:0000256" key="1">
    <source>
        <dbReference type="ARBA" id="ARBA00023015"/>
    </source>
</evidence>
<name>A0A5N0T5D9_9GAMM</name>
<keyword evidence="8" id="KW-1185">Reference proteome</keyword>
<accession>A0A5N0T5D9</accession>
<keyword evidence="5" id="KW-0812">Transmembrane</keyword>
<gene>
    <name evidence="7" type="ORF">F3N42_15135</name>
</gene>
<dbReference type="GO" id="GO:0003700">
    <property type="term" value="F:DNA-binding transcription factor activity"/>
    <property type="evidence" value="ECO:0007669"/>
    <property type="project" value="TreeGrafter"/>
</dbReference>
<dbReference type="SUPFAM" id="SSF46689">
    <property type="entry name" value="Homeodomain-like"/>
    <property type="match status" value="1"/>
</dbReference>
<evidence type="ECO:0000259" key="6">
    <source>
        <dbReference type="PROSITE" id="PS50977"/>
    </source>
</evidence>
<dbReference type="InterPro" id="IPR041474">
    <property type="entry name" value="NicS_C"/>
</dbReference>